<dbReference type="GO" id="GO:0071949">
    <property type="term" value="F:FAD binding"/>
    <property type="evidence" value="ECO:0007669"/>
    <property type="project" value="InterPro"/>
</dbReference>
<dbReference type="SUPFAM" id="SSF55447">
    <property type="entry name" value="CO dehydrogenase flavoprotein C-terminal domain-like"/>
    <property type="match status" value="1"/>
</dbReference>
<dbReference type="STRING" id="698762.SAMN00808754_0840"/>
<organism evidence="5 6">
    <name type="scientific">Thermanaeromonas toyohensis ToBE</name>
    <dbReference type="NCBI Taxonomy" id="698762"/>
    <lineage>
        <taxon>Bacteria</taxon>
        <taxon>Bacillati</taxon>
        <taxon>Bacillota</taxon>
        <taxon>Clostridia</taxon>
        <taxon>Neomoorellales</taxon>
        <taxon>Neomoorellaceae</taxon>
        <taxon>Thermanaeromonas</taxon>
    </lineage>
</organism>
<dbReference type="PROSITE" id="PS51387">
    <property type="entry name" value="FAD_PCMH"/>
    <property type="match status" value="1"/>
</dbReference>
<dbReference type="Gene3D" id="3.30.43.10">
    <property type="entry name" value="Uridine Diphospho-n-acetylenolpyruvylglucosamine Reductase, domain 2"/>
    <property type="match status" value="1"/>
</dbReference>
<dbReference type="SUPFAM" id="SSF56176">
    <property type="entry name" value="FAD-binding/transporter-associated domain-like"/>
    <property type="match status" value="1"/>
</dbReference>
<dbReference type="Pfam" id="PF03450">
    <property type="entry name" value="CO_deh_flav_C"/>
    <property type="match status" value="1"/>
</dbReference>
<dbReference type="InterPro" id="IPR036683">
    <property type="entry name" value="CO_DH_flav_C_dom_sf"/>
</dbReference>
<feature type="domain" description="FAD-binding PCMH-type" evidence="4">
    <location>
        <begin position="1"/>
        <end position="176"/>
    </location>
</feature>
<evidence type="ECO:0000256" key="2">
    <source>
        <dbReference type="ARBA" id="ARBA00022827"/>
    </source>
</evidence>
<keyword evidence="2" id="KW-0274">FAD</keyword>
<dbReference type="InterPro" id="IPR016167">
    <property type="entry name" value="FAD-bd_PCMH_sub1"/>
</dbReference>
<dbReference type="InterPro" id="IPR016166">
    <property type="entry name" value="FAD-bd_PCMH"/>
</dbReference>
<proteinExistence type="predicted"/>
<keyword evidence="3" id="KW-0560">Oxidoreductase</keyword>
<dbReference type="Pfam" id="PF00941">
    <property type="entry name" value="FAD_binding_5"/>
    <property type="match status" value="1"/>
</dbReference>
<dbReference type="SMART" id="SM01092">
    <property type="entry name" value="CO_deh_flav_C"/>
    <property type="match status" value="1"/>
</dbReference>
<evidence type="ECO:0000259" key="4">
    <source>
        <dbReference type="PROSITE" id="PS51387"/>
    </source>
</evidence>
<dbReference type="Proteomes" id="UP000192569">
    <property type="component" value="Chromosome I"/>
</dbReference>
<dbReference type="AlphaFoldDB" id="A0A1W1VK79"/>
<dbReference type="GO" id="GO:0016491">
    <property type="term" value="F:oxidoreductase activity"/>
    <property type="evidence" value="ECO:0007669"/>
    <property type="project" value="UniProtKB-KW"/>
</dbReference>
<accession>A0A1W1VK79</accession>
<name>A0A1W1VK79_9FIRM</name>
<dbReference type="InterPro" id="IPR036318">
    <property type="entry name" value="FAD-bd_PCMH-like_sf"/>
</dbReference>
<protein>
    <submittedName>
        <fullName evidence="5">Carbon-monoxide dehydrogenase medium subunit</fullName>
    </submittedName>
</protein>
<dbReference type="InterPro" id="IPR002346">
    <property type="entry name" value="Mopterin_DH_FAD-bd"/>
</dbReference>
<dbReference type="PANTHER" id="PTHR42659">
    <property type="entry name" value="XANTHINE DEHYDROGENASE SUBUNIT C-RELATED"/>
    <property type="match status" value="1"/>
</dbReference>
<dbReference type="RefSeq" id="WP_084664330.1">
    <property type="nucleotide sequence ID" value="NZ_LT838272.1"/>
</dbReference>
<evidence type="ECO:0000256" key="1">
    <source>
        <dbReference type="ARBA" id="ARBA00022630"/>
    </source>
</evidence>
<dbReference type="EMBL" id="LT838272">
    <property type="protein sequence ID" value="SMB93344.1"/>
    <property type="molecule type" value="Genomic_DNA"/>
</dbReference>
<keyword evidence="1" id="KW-0285">Flavoprotein</keyword>
<gene>
    <name evidence="5" type="ORF">SAMN00808754_0840</name>
</gene>
<evidence type="ECO:0000313" key="5">
    <source>
        <dbReference type="EMBL" id="SMB93344.1"/>
    </source>
</evidence>
<dbReference type="InterPro" id="IPR051312">
    <property type="entry name" value="Diverse_Substr_Oxidored"/>
</dbReference>
<dbReference type="Gene3D" id="3.30.465.10">
    <property type="match status" value="1"/>
</dbReference>
<evidence type="ECO:0000256" key="3">
    <source>
        <dbReference type="ARBA" id="ARBA00023002"/>
    </source>
</evidence>
<evidence type="ECO:0000313" key="6">
    <source>
        <dbReference type="Proteomes" id="UP000192569"/>
    </source>
</evidence>
<sequence>MLDFKFYYQPQTLGEALELLATLPGKVRPLAGGTDIVPALRRGELELDGLVDISCLKELKGIEKVGERVRIGSLVTFSELSSSPLIRQYAPVLSEAASSVGSPQIRNLGTVGGNIVNASPAADSVPALVALEAEAKICSQQGERFLKVEEILCGAGKTCLTPGELIESIFFSLPPPNTKSGFLKLGRRNALAIARLSVAAVITLDPSKNKIAQAKVALGAVAPNPFRSEEIERLLVGAEVSSSLIEEAAALASQVVEKRLGSRPTAPYKKQAVKGVIRELLQKLLKPVEVKAS</sequence>
<dbReference type="OrthoDB" id="9789842at2"/>
<dbReference type="Gene3D" id="3.30.390.50">
    <property type="entry name" value="CO dehydrogenase flavoprotein, C-terminal domain"/>
    <property type="match status" value="1"/>
</dbReference>
<dbReference type="PANTHER" id="PTHR42659:SF2">
    <property type="entry name" value="XANTHINE DEHYDROGENASE SUBUNIT C-RELATED"/>
    <property type="match status" value="1"/>
</dbReference>
<dbReference type="InterPro" id="IPR016169">
    <property type="entry name" value="FAD-bd_PCMH_sub2"/>
</dbReference>
<dbReference type="InterPro" id="IPR005107">
    <property type="entry name" value="CO_DH_flav_C"/>
</dbReference>
<keyword evidence="6" id="KW-1185">Reference proteome</keyword>
<reference evidence="5 6" key="1">
    <citation type="submission" date="2017-04" db="EMBL/GenBank/DDBJ databases">
        <authorList>
            <person name="Afonso C.L."/>
            <person name="Miller P.J."/>
            <person name="Scott M.A."/>
            <person name="Spackman E."/>
            <person name="Goraichik I."/>
            <person name="Dimitrov K.M."/>
            <person name="Suarez D.L."/>
            <person name="Swayne D.E."/>
        </authorList>
    </citation>
    <scope>NUCLEOTIDE SEQUENCE [LARGE SCALE GENOMIC DNA]</scope>
    <source>
        <strain evidence="5 6">ToBE</strain>
    </source>
</reference>